<dbReference type="InterPro" id="IPR026960">
    <property type="entry name" value="RVT-Znf"/>
</dbReference>
<dbReference type="Pfam" id="PF13966">
    <property type="entry name" value="zf-RVT"/>
    <property type="match status" value="1"/>
</dbReference>
<gene>
    <name evidence="2" type="ORF">TSUD_405370</name>
</gene>
<dbReference type="OrthoDB" id="1432984at2759"/>
<dbReference type="InterPro" id="IPR053151">
    <property type="entry name" value="RNase_H-like"/>
</dbReference>
<accession>A0A2Z6PFD0</accession>
<dbReference type="InterPro" id="IPR044730">
    <property type="entry name" value="RNase_H-like_dom_plant"/>
</dbReference>
<evidence type="ECO:0000259" key="1">
    <source>
        <dbReference type="Pfam" id="PF13966"/>
    </source>
</evidence>
<proteinExistence type="predicted"/>
<dbReference type="SUPFAM" id="SSF53098">
    <property type="entry name" value="Ribonuclease H-like"/>
    <property type="match status" value="1"/>
</dbReference>
<dbReference type="CDD" id="cd06222">
    <property type="entry name" value="RNase_H_like"/>
    <property type="match status" value="1"/>
</dbReference>
<dbReference type="AlphaFoldDB" id="A0A2Z6PFD0"/>
<protein>
    <recommendedName>
        <fullName evidence="1">Reverse transcriptase zinc-binding domain-containing protein</fullName>
    </recommendedName>
</protein>
<dbReference type="PANTHER" id="PTHR47723:SF19">
    <property type="entry name" value="POLYNUCLEOTIDYL TRANSFERASE, RIBONUCLEASE H-LIKE SUPERFAMILY PROTEIN"/>
    <property type="match status" value="1"/>
</dbReference>
<dbReference type="EMBL" id="DF974414">
    <property type="protein sequence ID" value="GAU48375.1"/>
    <property type="molecule type" value="Genomic_DNA"/>
</dbReference>
<dbReference type="PANTHER" id="PTHR47723">
    <property type="entry name" value="OS05G0353850 PROTEIN"/>
    <property type="match status" value="1"/>
</dbReference>
<dbReference type="Proteomes" id="UP000242715">
    <property type="component" value="Unassembled WGS sequence"/>
</dbReference>
<name>A0A2Z6PFD0_TRISU</name>
<keyword evidence="3" id="KW-1185">Reference proteome</keyword>
<feature type="domain" description="Reverse transcriptase zinc-binding" evidence="1">
    <location>
        <begin position="34"/>
        <end position="111"/>
    </location>
</feature>
<reference evidence="3" key="1">
    <citation type="journal article" date="2017" name="Front. Plant Sci.">
        <title>Climate Clever Clovers: New Paradigm to Reduce the Environmental Footprint of Ruminants by Breeding Low Methanogenic Forages Utilizing Haplotype Variation.</title>
        <authorList>
            <person name="Kaur P."/>
            <person name="Appels R."/>
            <person name="Bayer P.E."/>
            <person name="Keeble-Gagnere G."/>
            <person name="Wang J."/>
            <person name="Hirakawa H."/>
            <person name="Shirasawa K."/>
            <person name="Vercoe P."/>
            <person name="Stefanova K."/>
            <person name="Durmic Z."/>
            <person name="Nichols P."/>
            <person name="Revell C."/>
            <person name="Isobe S.N."/>
            <person name="Edwards D."/>
            <person name="Erskine W."/>
        </authorList>
    </citation>
    <scope>NUCLEOTIDE SEQUENCE [LARGE SCALE GENOMIC DNA]</scope>
    <source>
        <strain evidence="3">cv. Daliak</strain>
    </source>
</reference>
<sequence length="360" mass="40915">MFPTMCQKLAKVTIPNEQKPDLQVWNNTISGNLSLKDAFYFKRHHFAQFHWAKTIWCKDIPPSKSLLAWRLMHDKLPTDDNLRLRGYNLPSVCNLCLKQEETSFHIFFNVPLLLMFGLGSLKLLAFHCTFSQATDIWKLCDCNWTPQCKLVIKASLINILCTIWFVRNQARFCGKVIPWTVAISMIKVDVSLSGNKTNLTFYSSMTDFNILKNFRVNIHPPKAPSIKEVIWTPPIANWVKCNIDGSSTSIASACAGVFRNSNADFIGAFADNVGLHTAFYAELAGALKAIELGFKSSVFIPWSLRNKWFNCQLLLKNMNLLVTHIYREGNDCADTLANIGLNLDNFVFWNEARDEICATN</sequence>
<dbReference type="InterPro" id="IPR012337">
    <property type="entry name" value="RNaseH-like_sf"/>
</dbReference>
<evidence type="ECO:0000313" key="3">
    <source>
        <dbReference type="Proteomes" id="UP000242715"/>
    </source>
</evidence>
<evidence type="ECO:0000313" key="2">
    <source>
        <dbReference type="EMBL" id="GAU48375.1"/>
    </source>
</evidence>
<organism evidence="2 3">
    <name type="scientific">Trifolium subterraneum</name>
    <name type="common">Subterranean clover</name>
    <dbReference type="NCBI Taxonomy" id="3900"/>
    <lineage>
        <taxon>Eukaryota</taxon>
        <taxon>Viridiplantae</taxon>
        <taxon>Streptophyta</taxon>
        <taxon>Embryophyta</taxon>
        <taxon>Tracheophyta</taxon>
        <taxon>Spermatophyta</taxon>
        <taxon>Magnoliopsida</taxon>
        <taxon>eudicotyledons</taxon>
        <taxon>Gunneridae</taxon>
        <taxon>Pentapetalae</taxon>
        <taxon>rosids</taxon>
        <taxon>fabids</taxon>
        <taxon>Fabales</taxon>
        <taxon>Fabaceae</taxon>
        <taxon>Papilionoideae</taxon>
        <taxon>50 kb inversion clade</taxon>
        <taxon>NPAAA clade</taxon>
        <taxon>Hologalegina</taxon>
        <taxon>IRL clade</taxon>
        <taxon>Trifolieae</taxon>
        <taxon>Trifolium</taxon>
    </lineage>
</organism>